<evidence type="ECO:0000313" key="2">
    <source>
        <dbReference type="Proteomes" id="UP000054498"/>
    </source>
</evidence>
<proteinExistence type="predicted"/>
<dbReference type="KEGG" id="mng:MNEG_7605"/>
<feature type="non-terminal residue" evidence="1">
    <location>
        <position position="1"/>
    </location>
</feature>
<protein>
    <submittedName>
        <fullName evidence="1">Uncharacterized protein</fullName>
    </submittedName>
</protein>
<accession>A0A0D2KYS3</accession>
<keyword evidence="2" id="KW-1185">Reference proteome</keyword>
<evidence type="ECO:0000313" key="1">
    <source>
        <dbReference type="EMBL" id="KIZ00359.1"/>
    </source>
</evidence>
<dbReference type="AlphaFoldDB" id="A0A0D2KYS3"/>
<reference evidence="1 2" key="1">
    <citation type="journal article" date="2013" name="BMC Genomics">
        <title>Reconstruction of the lipid metabolism for the microalga Monoraphidium neglectum from its genome sequence reveals characteristics suitable for biofuel production.</title>
        <authorList>
            <person name="Bogen C."/>
            <person name="Al-Dilaimi A."/>
            <person name="Albersmeier A."/>
            <person name="Wichmann J."/>
            <person name="Grundmann M."/>
            <person name="Rupp O."/>
            <person name="Lauersen K.J."/>
            <person name="Blifernez-Klassen O."/>
            <person name="Kalinowski J."/>
            <person name="Goesmann A."/>
            <person name="Mussgnug J.H."/>
            <person name="Kruse O."/>
        </authorList>
    </citation>
    <scope>NUCLEOTIDE SEQUENCE [LARGE SCALE GENOMIC DNA]</scope>
    <source>
        <strain evidence="1 2">SAG 48.87</strain>
    </source>
</reference>
<dbReference type="EMBL" id="KK101580">
    <property type="protein sequence ID" value="KIZ00359.1"/>
    <property type="molecule type" value="Genomic_DNA"/>
</dbReference>
<gene>
    <name evidence="1" type="ORF">MNEG_7605</name>
</gene>
<name>A0A0D2KYS3_9CHLO</name>
<sequence length="136" mass="13662">VAAAAAAAAAQGQPAAAQVQGEGAVAAALVSLCLEEVPLPAAPFPGSTAEVAAAASEALQEAAMLAYEEALRAAEALRLPPERVDAVSGGVQAATEEAGGCRRFLGMEYPRLRRACAAGAVEVVRAWMDRTAARSC</sequence>
<dbReference type="GeneID" id="25740481"/>
<organism evidence="1 2">
    <name type="scientific">Monoraphidium neglectum</name>
    <dbReference type="NCBI Taxonomy" id="145388"/>
    <lineage>
        <taxon>Eukaryota</taxon>
        <taxon>Viridiplantae</taxon>
        <taxon>Chlorophyta</taxon>
        <taxon>core chlorophytes</taxon>
        <taxon>Chlorophyceae</taxon>
        <taxon>CS clade</taxon>
        <taxon>Sphaeropleales</taxon>
        <taxon>Selenastraceae</taxon>
        <taxon>Monoraphidium</taxon>
    </lineage>
</organism>
<dbReference type="Proteomes" id="UP000054498">
    <property type="component" value="Unassembled WGS sequence"/>
</dbReference>
<dbReference type="STRING" id="145388.A0A0D2KYS3"/>
<dbReference type="RefSeq" id="XP_013899378.1">
    <property type="nucleotide sequence ID" value="XM_014043924.1"/>
</dbReference>